<comment type="caution">
    <text evidence="2">The sequence shown here is derived from an EMBL/GenBank/DDBJ whole genome shotgun (WGS) entry which is preliminary data.</text>
</comment>
<feature type="domain" description="DUF2383" evidence="1">
    <location>
        <begin position="7"/>
        <end position="116"/>
    </location>
</feature>
<evidence type="ECO:0000313" key="2">
    <source>
        <dbReference type="EMBL" id="THD69057.1"/>
    </source>
</evidence>
<dbReference type="InterPro" id="IPR012347">
    <property type="entry name" value="Ferritin-like"/>
</dbReference>
<accession>A0A4S3M4F2</accession>
<dbReference type="Gene3D" id="1.20.1260.10">
    <property type="match status" value="1"/>
</dbReference>
<organism evidence="2 3">
    <name type="scientific">Robertkochia marina</name>
    <dbReference type="NCBI Taxonomy" id="1227945"/>
    <lineage>
        <taxon>Bacteria</taxon>
        <taxon>Pseudomonadati</taxon>
        <taxon>Bacteroidota</taxon>
        <taxon>Flavobacteriia</taxon>
        <taxon>Flavobacteriales</taxon>
        <taxon>Flavobacteriaceae</taxon>
        <taxon>Robertkochia</taxon>
    </lineage>
</organism>
<dbReference type="EMBL" id="SSMC01000001">
    <property type="protein sequence ID" value="THD69057.1"/>
    <property type="molecule type" value="Genomic_DNA"/>
</dbReference>
<dbReference type="AlphaFoldDB" id="A0A4S3M4F2"/>
<dbReference type="InterPro" id="IPR009078">
    <property type="entry name" value="Ferritin-like_SF"/>
</dbReference>
<reference evidence="2 3" key="1">
    <citation type="submission" date="2019-04" db="EMBL/GenBank/DDBJ databases">
        <title>Draft genome sequence of Robertkochia marina CC-AMO-30D.</title>
        <authorList>
            <person name="Hameed A."/>
            <person name="Lin S.-Y."/>
            <person name="Shahina M."/>
            <person name="Lai W.-A."/>
            <person name="Young C.-C."/>
        </authorList>
    </citation>
    <scope>NUCLEOTIDE SEQUENCE [LARGE SCALE GENOMIC DNA]</scope>
    <source>
        <strain evidence="2 3">CC-AMO-30D</strain>
    </source>
</reference>
<gene>
    <name evidence="2" type="ORF">E7Z59_01640</name>
</gene>
<dbReference type="InterPro" id="IPR019052">
    <property type="entry name" value="DUF2383"/>
</dbReference>
<evidence type="ECO:0000259" key="1">
    <source>
        <dbReference type="Pfam" id="PF09537"/>
    </source>
</evidence>
<dbReference type="Pfam" id="PF09537">
    <property type="entry name" value="DUF2383"/>
    <property type="match status" value="1"/>
</dbReference>
<sequence length="150" mass="17647">MKFTKQMSDRLNILLVKAYDAEKEYLNAMNKVEEPEIKMFFKRTAEQRGDFARDLRREILSYGQIPEDSGSFRGDTVKFWTNLKALLSQNKVEVVLEECLKEENRIIEEYNEILEDQRTLPPTTAELLIEHRAAIKRTMNKVKLFEEVAS</sequence>
<name>A0A4S3M4F2_9FLAO</name>
<keyword evidence="3" id="KW-1185">Reference proteome</keyword>
<dbReference type="SUPFAM" id="SSF47240">
    <property type="entry name" value="Ferritin-like"/>
    <property type="match status" value="1"/>
</dbReference>
<proteinExistence type="predicted"/>
<dbReference type="RefSeq" id="WP_136334547.1">
    <property type="nucleotide sequence ID" value="NZ_QXMP01000004.1"/>
</dbReference>
<dbReference type="OrthoDB" id="282393at2"/>
<dbReference type="NCBIfam" id="TIGR02284">
    <property type="entry name" value="PA2169 family four-helix-bundle protein"/>
    <property type="match status" value="1"/>
</dbReference>
<dbReference type="InterPro" id="IPR011971">
    <property type="entry name" value="CHP02284"/>
</dbReference>
<evidence type="ECO:0000313" key="3">
    <source>
        <dbReference type="Proteomes" id="UP000305939"/>
    </source>
</evidence>
<dbReference type="Proteomes" id="UP000305939">
    <property type="component" value="Unassembled WGS sequence"/>
</dbReference>
<protein>
    <submittedName>
        <fullName evidence="2">PA2169 family four-helix-bundle protein</fullName>
    </submittedName>
</protein>